<gene>
    <name evidence="8" type="ORF">D9Q81_02565</name>
</gene>
<dbReference type="InterPro" id="IPR013321">
    <property type="entry name" value="Arc_rbn_hlx_hlx"/>
</dbReference>
<dbReference type="InterPro" id="IPR045865">
    <property type="entry name" value="ACT-like_dom_sf"/>
</dbReference>
<dbReference type="RefSeq" id="WP_125741060.1">
    <property type="nucleotide sequence ID" value="NZ_RCOR01000018.1"/>
</dbReference>
<feature type="binding site" evidence="6">
    <location>
        <position position="99"/>
    </location>
    <ligand>
        <name>Ni(2+)</name>
        <dbReference type="ChEBI" id="CHEBI:49786"/>
    </ligand>
</feature>
<dbReference type="PANTHER" id="PTHR34719">
    <property type="entry name" value="NICKEL-RESPONSIVE REGULATOR"/>
    <property type="match status" value="1"/>
</dbReference>
<evidence type="ECO:0000259" key="7">
    <source>
        <dbReference type="PROSITE" id="PS51060"/>
    </source>
</evidence>
<dbReference type="EMBL" id="RCOR01000018">
    <property type="protein sequence ID" value="RSN69506.1"/>
    <property type="molecule type" value="Genomic_DNA"/>
</dbReference>
<feature type="binding site" evidence="6">
    <location>
        <position position="93"/>
    </location>
    <ligand>
        <name>Ni(2+)</name>
        <dbReference type="ChEBI" id="CHEBI:49786"/>
    </ligand>
</feature>
<evidence type="ECO:0000313" key="9">
    <source>
        <dbReference type="Proteomes" id="UP000278149"/>
    </source>
</evidence>
<comment type="caution">
    <text evidence="8">The sequence shown here is derived from an EMBL/GenBank/DDBJ whole genome shotgun (WGS) entry which is preliminary data.</text>
</comment>
<feature type="binding site" evidence="6">
    <location>
        <position position="91"/>
    </location>
    <ligand>
        <name>Ni(2+)</name>
        <dbReference type="ChEBI" id="CHEBI:49786"/>
    </ligand>
</feature>
<dbReference type="InterPro" id="IPR014864">
    <property type="entry name" value="TF_NikR_Ni-bd_C"/>
</dbReference>
<accession>A0A429G6U7</accession>
<dbReference type="GO" id="GO:0003950">
    <property type="term" value="F:NAD+ poly-ADP-ribosyltransferase activity"/>
    <property type="evidence" value="ECO:0007669"/>
    <property type="project" value="InterPro"/>
</dbReference>
<dbReference type="AlphaFoldDB" id="A0A429G6U7"/>
<dbReference type="InterPro" id="IPR004102">
    <property type="entry name" value="Poly(ADP-ribose)pol_reg_dom"/>
</dbReference>
<sequence>MPMGRVSRTAISVPRELMSDLDDLLSRLNLKSRSKAISEAITLYIAERYWVLSDVEKEVAGAIIMVYDHHKGSEITEVQHKYLDLIRSTSHVHIDEERCMEVLMVLGPLSRVRELFKELQALGTAEVLKPFLVPRG</sequence>
<dbReference type="CDD" id="cd22231">
    <property type="entry name" value="RHH_NikR_HicB-like"/>
    <property type="match status" value="1"/>
</dbReference>
<dbReference type="GO" id="GO:0010045">
    <property type="term" value="P:response to nickel cation"/>
    <property type="evidence" value="ECO:0007669"/>
    <property type="project" value="InterPro"/>
</dbReference>
<evidence type="ECO:0000313" key="8">
    <source>
        <dbReference type="EMBL" id="RSN69506.1"/>
    </source>
</evidence>
<dbReference type="GO" id="GO:0003700">
    <property type="term" value="F:DNA-binding transcription factor activity"/>
    <property type="evidence" value="ECO:0007669"/>
    <property type="project" value="UniProtKB-UniRule"/>
</dbReference>
<name>A0A429G6U7_9CREN</name>
<dbReference type="GO" id="GO:0016151">
    <property type="term" value="F:nickel cation binding"/>
    <property type="evidence" value="ECO:0007669"/>
    <property type="project" value="UniProtKB-UniRule"/>
</dbReference>
<keyword evidence="5 6" id="KW-0804">Transcription</keyword>
<evidence type="ECO:0000256" key="2">
    <source>
        <dbReference type="ARBA" id="ARBA00022723"/>
    </source>
</evidence>
<evidence type="ECO:0000256" key="4">
    <source>
        <dbReference type="ARBA" id="ARBA00023125"/>
    </source>
</evidence>
<protein>
    <recommendedName>
        <fullName evidence="6">Putative nickel-responsive regulator</fullName>
    </recommendedName>
</protein>
<comment type="cofactor">
    <cofactor evidence="6">
        <name>Ni(2+)</name>
        <dbReference type="ChEBI" id="CHEBI:49786"/>
    </cofactor>
    <text evidence="6">Binds 1 nickel ion per subunit.</text>
</comment>
<evidence type="ECO:0000256" key="3">
    <source>
        <dbReference type="ARBA" id="ARBA00023015"/>
    </source>
</evidence>
<keyword evidence="3 6" id="KW-0805">Transcription regulation</keyword>
<evidence type="ECO:0000256" key="5">
    <source>
        <dbReference type="ARBA" id="ARBA00023163"/>
    </source>
</evidence>
<feature type="domain" description="PARP alpha-helical" evidence="7">
    <location>
        <begin position="1"/>
        <end position="130"/>
    </location>
</feature>
<dbReference type="SUPFAM" id="SSF47598">
    <property type="entry name" value="Ribbon-helix-helix"/>
    <property type="match status" value="1"/>
</dbReference>
<reference evidence="8 9" key="1">
    <citation type="submission" date="2018-10" db="EMBL/GenBank/DDBJ databases">
        <title>Co-occurring genomic capacity for anaerobic methane metabolism and dissimilatory sulfite reduction discovered in the Korarchaeota.</title>
        <authorList>
            <person name="Mckay L.J."/>
            <person name="Dlakic M."/>
            <person name="Fields M.W."/>
            <person name="Delmont T.O."/>
            <person name="Eren A.M."/>
            <person name="Jay Z.J."/>
            <person name="Klingelsmith K.B."/>
            <person name="Rusch D.B."/>
            <person name="Inskeep W.P."/>
        </authorList>
    </citation>
    <scope>NUCLEOTIDE SEQUENCE [LARGE SCALE GENOMIC DNA]</scope>
    <source>
        <strain evidence="8 9">WS</strain>
    </source>
</reference>
<evidence type="ECO:0000256" key="1">
    <source>
        <dbReference type="ARBA" id="ARBA00022596"/>
    </source>
</evidence>
<dbReference type="PANTHER" id="PTHR34719:SF2">
    <property type="entry name" value="NICKEL-RESPONSIVE REGULATOR"/>
    <property type="match status" value="1"/>
</dbReference>
<dbReference type="InterPro" id="IPR022988">
    <property type="entry name" value="Ni_resp_reg_NikR"/>
</dbReference>
<feature type="binding site" evidence="6">
    <location>
        <position position="80"/>
    </location>
    <ligand>
        <name>Ni(2+)</name>
        <dbReference type="ChEBI" id="CHEBI:49786"/>
    </ligand>
</feature>
<proteinExistence type="inferred from homology"/>
<keyword evidence="4 6" id="KW-0238">DNA-binding</keyword>
<dbReference type="Gene3D" id="3.30.70.1150">
    <property type="entry name" value="ACT-like. Chain A, domain 2"/>
    <property type="match status" value="1"/>
</dbReference>
<dbReference type="HAMAP" id="MF_00476">
    <property type="entry name" value="NikR"/>
    <property type="match status" value="1"/>
</dbReference>
<comment type="similarity">
    <text evidence="6">Belongs to the transcriptional regulatory CopG/NikR family.</text>
</comment>
<dbReference type="GO" id="GO:0003677">
    <property type="term" value="F:DNA binding"/>
    <property type="evidence" value="ECO:0007669"/>
    <property type="project" value="UniProtKB-KW"/>
</dbReference>
<dbReference type="Gene3D" id="1.10.1220.10">
    <property type="entry name" value="Met repressor-like"/>
    <property type="match status" value="1"/>
</dbReference>
<keyword evidence="1 6" id="KW-0533">Nickel</keyword>
<dbReference type="InterPro" id="IPR050192">
    <property type="entry name" value="CopG/NikR_regulator"/>
</dbReference>
<organism evidence="8 9">
    <name type="scientific">Candidatus Korarchaeum cryptofilum</name>
    <dbReference type="NCBI Taxonomy" id="498846"/>
    <lineage>
        <taxon>Archaea</taxon>
        <taxon>Thermoproteota</taxon>
        <taxon>Candidatus Korarchaeia</taxon>
        <taxon>Candidatus Korarchaeales</taxon>
        <taxon>Candidatus Korarchaeaceae</taxon>
        <taxon>Candidatus Korarchaeum</taxon>
    </lineage>
</organism>
<dbReference type="PROSITE" id="PS51060">
    <property type="entry name" value="PARP_ALPHA_HD"/>
    <property type="match status" value="1"/>
</dbReference>
<evidence type="ECO:0000256" key="6">
    <source>
        <dbReference type="HAMAP-Rule" id="MF_00476"/>
    </source>
</evidence>
<comment type="function">
    <text evidence="6">Transcriptional regulator.</text>
</comment>
<dbReference type="SUPFAM" id="SSF55021">
    <property type="entry name" value="ACT-like"/>
    <property type="match status" value="1"/>
</dbReference>
<dbReference type="Pfam" id="PF08753">
    <property type="entry name" value="NikR_C"/>
    <property type="match status" value="1"/>
</dbReference>
<dbReference type="Proteomes" id="UP000278149">
    <property type="component" value="Unassembled WGS sequence"/>
</dbReference>
<dbReference type="InterPro" id="IPR010985">
    <property type="entry name" value="Ribbon_hlx_hlx"/>
</dbReference>
<keyword evidence="2 6" id="KW-0479">Metal-binding</keyword>
<dbReference type="InterPro" id="IPR027271">
    <property type="entry name" value="Acetolactate_synth/TF_NikR_C"/>
</dbReference>